<gene>
    <name evidence="2" type="ORF">CLV59_101540</name>
</gene>
<organism evidence="2 3">
    <name type="scientific">Chitinophaga dinghuensis</name>
    <dbReference type="NCBI Taxonomy" id="1539050"/>
    <lineage>
        <taxon>Bacteria</taxon>
        <taxon>Pseudomonadati</taxon>
        <taxon>Bacteroidota</taxon>
        <taxon>Chitinophagia</taxon>
        <taxon>Chitinophagales</taxon>
        <taxon>Chitinophagaceae</taxon>
        <taxon>Chitinophaga</taxon>
    </lineage>
</organism>
<feature type="signal peptide" evidence="1">
    <location>
        <begin position="1"/>
        <end position="21"/>
    </location>
</feature>
<name>A0A327WC47_9BACT</name>
<evidence type="ECO:0000313" key="2">
    <source>
        <dbReference type="EMBL" id="RAJ87779.1"/>
    </source>
</evidence>
<proteinExistence type="predicted"/>
<dbReference type="RefSeq" id="WP_111590450.1">
    <property type="nucleotide sequence ID" value="NZ_QLMA01000001.1"/>
</dbReference>
<keyword evidence="3" id="KW-1185">Reference proteome</keyword>
<evidence type="ECO:0000256" key="1">
    <source>
        <dbReference type="SAM" id="SignalP"/>
    </source>
</evidence>
<protein>
    <submittedName>
        <fullName evidence="2">Outer membrane receptor for ferrienterochelin and colicin</fullName>
    </submittedName>
</protein>
<accession>A0A327WC47</accession>
<dbReference type="OrthoDB" id="1075473at2"/>
<dbReference type="InterPro" id="IPR037066">
    <property type="entry name" value="Plug_dom_sf"/>
</dbReference>
<dbReference type="Proteomes" id="UP000249819">
    <property type="component" value="Unassembled WGS sequence"/>
</dbReference>
<dbReference type="AlphaFoldDB" id="A0A327WC47"/>
<reference evidence="2 3" key="1">
    <citation type="submission" date="2018-06" db="EMBL/GenBank/DDBJ databases">
        <title>Genomic Encyclopedia of Archaeal and Bacterial Type Strains, Phase II (KMG-II): from individual species to whole genera.</title>
        <authorList>
            <person name="Goeker M."/>
        </authorList>
    </citation>
    <scope>NUCLEOTIDE SEQUENCE [LARGE SCALE GENOMIC DNA]</scope>
    <source>
        <strain evidence="2 3">DSM 29821</strain>
    </source>
</reference>
<feature type="chain" id="PRO_5016394619" evidence="1">
    <location>
        <begin position="22"/>
        <end position="660"/>
    </location>
</feature>
<sequence>MKHYPVIAFIFLSSSATLLQAQEKKDSTLLPGTKNLQQVTITAGAFDASDKAKGASLTPIDAVTVAGNGGDISMALRYLPGAQQIGETEGLFVRGGTASETKQFIDGSLMPHPNYPSVPGIIQYARVNPFLFKGILFSTGGYSALYGQAMSSALILESDDLPDKSSYSFSLFPSNAAAGFQRLTSNRFSYGATVRYSNQQLYNRIVPQRPDFFAGPSYTEADANFRWRVGKTGMLKFYTNWSNSNVGMRNQDIDSAALRDAFQVKGMNNFSTLSYRDRLSDSWRLDASAGYNYLHVSNRNQLIDAVGAPVNLDMVPYQYKDLDSRNAEQFAQGRVVLTHYFPGNEVLRFGAEQFYTHEDGVSNDTLLRSTNYLTAVFGETDIMLTDRLAVKAGARLEYASLLNKWNPAPRISLAWKAGSNSQFNAAYGIFFQDASQASHYILNYTYKASNRLFRAEAYYKEYKRLPTLLPTYGYNGNGYAKGIELFFRDKRTIKNLDYWITYTYLDASRHYMDYPYSMRPNYTSPHTATIAIKQQLPQINTFINLSWAFATGRPYYNIQYTNDNQHTYIADQGSTPVYNTVNLHVAWLTSFFKGSKWKDFSGIGAGVGNLLGNKQVFGYQYSYNGQAKTAITPPATRNFYIGIFMSFGKDRTNDILDNLN</sequence>
<comment type="caution">
    <text evidence="2">The sequence shown here is derived from an EMBL/GenBank/DDBJ whole genome shotgun (WGS) entry which is preliminary data.</text>
</comment>
<dbReference type="SUPFAM" id="SSF56935">
    <property type="entry name" value="Porins"/>
    <property type="match status" value="1"/>
</dbReference>
<dbReference type="Gene3D" id="2.170.130.10">
    <property type="entry name" value="TonB-dependent receptor, plug domain"/>
    <property type="match status" value="1"/>
</dbReference>
<dbReference type="EMBL" id="QLMA01000001">
    <property type="protein sequence ID" value="RAJ87779.1"/>
    <property type="molecule type" value="Genomic_DNA"/>
</dbReference>
<evidence type="ECO:0000313" key="3">
    <source>
        <dbReference type="Proteomes" id="UP000249819"/>
    </source>
</evidence>
<keyword evidence="1" id="KW-0732">Signal</keyword>
<keyword evidence="2" id="KW-0675">Receptor</keyword>